<dbReference type="EMBL" id="UGRY01000002">
    <property type="protein sequence ID" value="SUA80532.1"/>
    <property type="molecule type" value="Genomic_DNA"/>
</dbReference>
<keyword evidence="4" id="KW-1185">Reference proteome</keyword>
<evidence type="ECO:0000313" key="3">
    <source>
        <dbReference type="EMBL" id="SUA80532.1"/>
    </source>
</evidence>
<gene>
    <name evidence="2" type="ORF">FOH10_18110</name>
    <name evidence="3" type="ORF">NCTC1934_04326</name>
</gene>
<evidence type="ECO:0000313" key="4">
    <source>
        <dbReference type="Proteomes" id="UP000255467"/>
    </source>
</evidence>
<reference evidence="2 5" key="2">
    <citation type="submission" date="2019-07" db="EMBL/GenBank/DDBJ databases">
        <title>Complete Genome Sequence and Methylome Analysis of Nocardia otitidis-caviarum NEB252.</title>
        <authorList>
            <person name="Fomenkov A."/>
            <person name="Anton B.P."/>
            <person name="Vincze T."/>
            <person name="Roberts R.J."/>
        </authorList>
    </citation>
    <scope>NUCLEOTIDE SEQUENCE [LARGE SCALE GENOMIC DNA]</scope>
    <source>
        <strain evidence="2 5">NEB252</strain>
    </source>
</reference>
<evidence type="ECO:0000313" key="2">
    <source>
        <dbReference type="EMBL" id="QDP80345.1"/>
    </source>
</evidence>
<feature type="transmembrane region" description="Helical" evidence="1">
    <location>
        <begin position="6"/>
        <end position="24"/>
    </location>
</feature>
<keyword evidence="1" id="KW-0472">Membrane</keyword>
<dbReference type="EMBL" id="CP041695">
    <property type="protein sequence ID" value="QDP80345.1"/>
    <property type="molecule type" value="Genomic_DNA"/>
</dbReference>
<dbReference type="KEGG" id="nod:FOH10_18110"/>
<dbReference type="GeneID" id="80334286"/>
<accession>A0A378YTP4</accession>
<dbReference type="Proteomes" id="UP000317039">
    <property type="component" value="Chromosome"/>
</dbReference>
<sequence>MIVTGIALVAVSALVVAFGWWKWVEPRWRRYSGADDRRSTTRIARSPFSDNSSTLEQVMEIPPELTADWADRGQVWPALKVENALLAERLAGRLGAADYRRRLAELAWRCEPASDEPASDDRR</sequence>
<dbReference type="Proteomes" id="UP000255467">
    <property type="component" value="Unassembled WGS sequence"/>
</dbReference>
<dbReference type="RefSeq" id="WP_039815371.1">
    <property type="nucleotide sequence ID" value="NZ_CP041695.1"/>
</dbReference>
<dbReference type="OrthoDB" id="4556873at2"/>
<protein>
    <submittedName>
        <fullName evidence="3">Uncharacterized protein</fullName>
    </submittedName>
</protein>
<keyword evidence="1" id="KW-1133">Transmembrane helix</keyword>
<reference evidence="3 4" key="1">
    <citation type="submission" date="2018-06" db="EMBL/GenBank/DDBJ databases">
        <authorList>
            <consortium name="Pathogen Informatics"/>
            <person name="Doyle S."/>
        </authorList>
    </citation>
    <scope>NUCLEOTIDE SEQUENCE [LARGE SCALE GENOMIC DNA]</scope>
    <source>
        <strain evidence="3 4">NCTC1934</strain>
    </source>
</reference>
<dbReference type="AlphaFoldDB" id="A0A378YTP4"/>
<organism evidence="3 4">
    <name type="scientific">Nocardia otitidiscaviarum</name>
    <dbReference type="NCBI Taxonomy" id="1823"/>
    <lineage>
        <taxon>Bacteria</taxon>
        <taxon>Bacillati</taxon>
        <taxon>Actinomycetota</taxon>
        <taxon>Actinomycetes</taxon>
        <taxon>Mycobacteriales</taxon>
        <taxon>Nocardiaceae</taxon>
        <taxon>Nocardia</taxon>
    </lineage>
</organism>
<evidence type="ECO:0000256" key="1">
    <source>
        <dbReference type="SAM" id="Phobius"/>
    </source>
</evidence>
<keyword evidence="1" id="KW-0812">Transmembrane</keyword>
<evidence type="ECO:0000313" key="5">
    <source>
        <dbReference type="Proteomes" id="UP000317039"/>
    </source>
</evidence>
<proteinExistence type="predicted"/>
<name>A0A378YTP4_9NOCA</name>